<evidence type="ECO:0000313" key="2">
    <source>
        <dbReference type="Proteomes" id="UP001062846"/>
    </source>
</evidence>
<name>A0ACC0PS33_RHOML</name>
<gene>
    <name evidence="1" type="ORF">RHMOL_Rhmol02G0154700</name>
</gene>
<proteinExistence type="predicted"/>
<comment type="caution">
    <text evidence="1">The sequence shown here is derived from an EMBL/GenBank/DDBJ whole genome shotgun (WGS) entry which is preliminary data.</text>
</comment>
<accession>A0ACC0PS33</accession>
<dbReference type="EMBL" id="CM046389">
    <property type="protein sequence ID" value="KAI8567864.1"/>
    <property type="molecule type" value="Genomic_DNA"/>
</dbReference>
<keyword evidence="2" id="KW-1185">Reference proteome</keyword>
<reference evidence="1" key="1">
    <citation type="submission" date="2022-02" db="EMBL/GenBank/DDBJ databases">
        <title>Plant Genome Project.</title>
        <authorList>
            <person name="Zhang R.-G."/>
        </authorList>
    </citation>
    <scope>NUCLEOTIDE SEQUENCE</scope>
    <source>
        <strain evidence="1">AT1</strain>
    </source>
</reference>
<sequence>MFGKNRRKTPSSDLPLSSPATTLSLPVIPRTPLPFSLPYPPPPPSSPTSPPSSIPLFPKIPLLQTRRRPHRRCNQLASSYTSAAAELPRRRQKSNVSDVSNANALRVGSHVLPKAETISRLRSTPNNNSSEFLYLGSIATSRGGAIGGRDGDVSLMITLSHLIYIHAHVFIRVQEDWAFGGEGGSPDSRAMTLELITVNDPFIFLWVQEDWAFGGEGGSPVSRAMTLELVAVNDLFISTDCIGRTRLNLGLPIRAAQPLEARWAKPSGMSRGPTHSAWSKAISQDPVLMELVRINGMPDPDEDPRDSWRYLRCHALGMRVWPHVDRVSP</sequence>
<protein>
    <submittedName>
        <fullName evidence="1">Uncharacterized protein</fullName>
    </submittedName>
</protein>
<evidence type="ECO:0000313" key="1">
    <source>
        <dbReference type="EMBL" id="KAI8567864.1"/>
    </source>
</evidence>
<dbReference type="Proteomes" id="UP001062846">
    <property type="component" value="Chromosome 2"/>
</dbReference>
<organism evidence="1 2">
    <name type="scientific">Rhododendron molle</name>
    <name type="common">Chinese azalea</name>
    <name type="synonym">Azalea mollis</name>
    <dbReference type="NCBI Taxonomy" id="49168"/>
    <lineage>
        <taxon>Eukaryota</taxon>
        <taxon>Viridiplantae</taxon>
        <taxon>Streptophyta</taxon>
        <taxon>Embryophyta</taxon>
        <taxon>Tracheophyta</taxon>
        <taxon>Spermatophyta</taxon>
        <taxon>Magnoliopsida</taxon>
        <taxon>eudicotyledons</taxon>
        <taxon>Gunneridae</taxon>
        <taxon>Pentapetalae</taxon>
        <taxon>asterids</taxon>
        <taxon>Ericales</taxon>
        <taxon>Ericaceae</taxon>
        <taxon>Ericoideae</taxon>
        <taxon>Rhodoreae</taxon>
        <taxon>Rhododendron</taxon>
    </lineage>
</organism>